<sequence>MDDIPDDPPHTQAKVMKRVAVDISVCGIECLDGLFTAAGMDTHGRLFSFAKYLMFLSLCDIDLAACDVRLLAATGVYITRKTIQGQIAGRIWSTALVGQSSVSESALESGMTTLRMQRLM</sequence>
<dbReference type="Proteomes" id="UP000041254">
    <property type="component" value="Unassembled WGS sequence"/>
</dbReference>
<dbReference type="Gene3D" id="1.10.472.10">
    <property type="entry name" value="Cyclin-like"/>
    <property type="match status" value="1"/>
</dbReference>
<name>A0A0G4H3E8_VITBC</name>
<proteinExistence type="predicted"/>
<dbReference type="VEuPathDB" id="CryptoDB:Vbra_19576"/>
<dbReference type="InterPro" id="IPR036915">
    <property type="entry name" value="Cyclin-like_sf"/>
</dbReference>
<reference evidence="2 3" key="1">
    <citation type="submission" date="2014-11" db="EMBL/GenBank/DDBJ databases">
        <authorList>
            <person name="Zhu J."/>
            <person name="Qi W."/>
            <person name="Song R."/>
        </authorList>
    </citation>
    <scope>NUCLEOTIDE SEQUENCE [LARGE SCALE GENOMIC DNA]</scope>
</reference>
<dbReference type="EMBL" id="CDMY01000973">
    <property type="protein sequence ID" value="CEM38237.1"/>
    <property type="molecule type" value="Genomic_DNA"/>
</dbReference>
<keyword evidence="3" id="KW-1185">Reference proteome</keyword>
<protein>
    <recommendedName>
        <fullName evidence="1">Cyclin C-terminal domain-containing protein</fullName>
    </recommendedName>
</protein>
<accession>A0A0G4H3E8</accession>
<dbReference type="SUPFAM" id="SSF47954">
    <property type="entry name" value="Cyclin-like"/>
    <property type="match status" value="1"/>
</dbReference>
<evidence type="ECO:0000313" key="3">
    <source>
        <dbReference type="Proteomes" id="UP000041254"/>
    </source>
</evidence>
<dbReference type="PhylomeDB" id="A0A0G4H3E8"/>
<dbReference type="Pfam" id="PF02984">
    <property type="entry name" value="Cyclin_C"/>
    <property type="match status" value="1"/>
</dbReference>
<dbReference type="InParanoid" id="A0A0G4H3E8"/>
<gene>
    <name evidence="2" type="ORF">Vbra_19576</name>
</gene>
<feature type="domain" description="Cyclin C-terminal" evidence="1">
    <location>
        <begin position="41"/>
        <end position="111"/>
    </location>
</feature>
<dbReference type="InterPro" id="IPR004367">
    <property type="entry name" value="Cyclin_C-dom"/>
</dbReference>
<dbReference type="AlphaFoldDB" id="A0A0G4H3E8"/>
<evidence type="ECO:0000313" key="2">
    <source>
        <dbReference type="EMBL" id="CEM38237.1"/>
    </source>
</evidence>
<organism evidence="2 3">
    <name type="scientific">Vitrella brassicaformis (strain CCMP3155)</name>
    <dbReference type="NCBI Taxonomy" id="1169540"/>
    <lineage>
        <taxon>Eukaryota</taxon>
        <taxon>Sar</taxon>
        <taxon>Alveolata</taxon>
        <taxon>Colpodellida</taxon>
        <taxon>Vitrellaceae</taxon>
        <taxon>Vitrella</taxon>
    </lineage>
</organism>
<evidence type="ECO:0000259" key="1">
    <source>
        <dbReference type="Pfam" id="PF02984"/>
    </source>
</evidence>